<gene>
    <name evidence="7" type="ORF">DAETH_23750</name>
</gene>
<evidence type="ECO:0000256" key="2">
    <source>
        <dbReference type="ARBA" id="ARBA00023015"/>
    </source>
</evidence>
<evidence type="ECO:0000313" key="7">
    <source>
        <dbReference type="EMBL" id="BDP42406.1"/>
    </source>
</evidence>
<proteinExistence type="predicted"/>
<accession>A0ABM8AFH1</accession>
<protein>
    <submittedName>
        <fullName evidence="7">TetR family transcriptional regulator</fullName>
    </submittedName>
</protein>
<keyword evidence="4" id="KW-0804">Transcription</keyword>
<dbReference type="InterPro" id="IPR036271">
    <property type="entry name" value="Tet_transcr_reg_TetR-rel_C_sf"/>
</dbReference>
<dbReference type="InterPro" id="IPR001647">
    <property type="entry name" value="HTH_TetR"/>
</dbReference>
<keyword evidence="8" id="KW-1185">Reference proteome</keyword>
<evidence type="ECO:0000256" key="5">
    <source>
        <dbReference type="PROSITE-ProRule" id="PRU00335"/>
    </source>
</evidence>
<dbReference type="InterPro" id="IPR050109">
    <property type="entry name" value="HTH-type_TetR-like_transc_reg"/>
</dbReference>
<feature type="DNA-binding region" description="H-T-H motif" evidence="5">
    <location>
        <begin position="56"/>
        <end position="75"/>
    </location>
</feature>
<dbReference type="SUPFAM" id="SSF46689">
    <property type="entry name" value="Homeodomain-like"/>
    <property type="match status" value="1"/>
</dbReference>
<dbReference type="SUPFAM" id="SSF48498">
    <property type="entry name" value="Tetracyclin repressor-like, C-terminal domain"/>
    <property type="match status" value="1"/>
</dbReference>
<dbReference type="EMBL" id="AP026560">
    <property type="protein sequence ID" value="BDP42406.1"/>
    <property type="molecule type" value="Genomic_DNA"/>
</dbReference>
<evidence type="ECO:0000259" key="6">
    <source>
        <dbReference type="PROSITE" id="PS50977"/>
    </source>
</evidence>
<dbReference type="Pfam" id="PF17932">
    <property type="entry name" value="TetR_C_24"/>
    <property type="match status" value="1"/>
</dbReference>
<evidence type="ECO:0000256" key="4">
    <source>
        <dbReference type="ARBA" id="ARBA00023163"/>
    </source>
</evidence>
<reference evidence="7" key="1">
    <citation type="submission" date="2022-07" db="EMBL/GenBank/DDBJ databases">
        <title>Complete Genome Sequence of the Radioresistant Bacterium Deinococcus aetherius ST0316, Isolated from the Air Dust collected in Lower Stratosphere above Japan.</title>
        <authorList>
            <person name="Satoh K."/>
            <person name="Hagiwara K."/>
            <person name="Katsumata K."/>
            <person name="Kubo A."/>
            <person name="Yokobori S."/>
            <person name="Yamagishi A."/>
            <person name="Oono Y."/>
            <person name="Narumi I."/>
        </authorList>
    </citation>
    <scope>NUCLEOTIDE SEQUENCE</scope>
    <source>
        <strain evidence="7">ST0316</strain>
    </source>
</reference>
<keyword evidence="3 5" id="KW-0238">DNA-binding</keyword>
<organism evidence="7 8">
    <name type="scientific">Deinococcus aetherius</name>
    <dbReference type="NCBI Taxonomy" id="200252"/>
    <lineage>
        <taxon>Bacteria</taxon>
        <taxon>Thermotogati</taxon>
        <taxon>Deinococcota</taxon>
        <taxon>Deinococci</taxon>
        <taxon>Deinococcales</taxon>
        <taxon>Deinococcaceae</taxon>
        <taxon>Deinococcus</taxon>
    </lineage>
</organism>
<dbReference type="PRINTS" id="PR00455">
    <property type="entry name" value="HTHTETR"/>
</dbReference>
<keyword evidence="1" id="KW-0678">Repressor</keyword>
<dbReference type="InterPro" id="IPR009057">
    <property type="entry name" value="Homeodomain-like_sf"/>
</dbReference>
<evidence type="ECO:0000256" key="3">
    <source>
        <dbReference type="ARBA" id="ARBA00023125"/>
    </source>
</evidence>
<sequence length="225" mass="24997">MEGRRQIRLPGACPACPTCYPAREMTTAPGPSSERKEQIYRTAARLFSEVGYRATSMRDIAAALGIKAGSLYSHIEGKEELLWGIVSRVADEFDEALRPAEDESLSPSGRLRSALTAYTQVVTRNLEYATVLFSEWRQLPPERQAQVKARRDAVERVFRDIIRDGVAAGYFVPETDVKLTAVLALSGANWLPNWFKPQGNLGPQEVAETFAALLLRGIEARREEG</sequence>
<dbReference type="PANTHER" id="PTHR30055">
    <property type="entry name" value="HTH-TYPE TRANSCRIPTIONAL REGULATOR RUTR"/>
    <property type="match status" value="1"/>
</dbReference>
<dbReference type="Gene3D" id="1.10.10.60">
    <property type="entry name" value="Homeodomain-like"/>
    <property type="match status" value="1"/>
</dbReference>
<dbReference type="Gene3D" id="1.10.357.10">
    <property type="entry name" value="Tetracycline Repressor, domain 2"/>
    <property type="match status" value="1"/>
</dbReference>
<name>A0ABM8AFH1_9DEIO</name>
<evidence type="ECO:0000313" key="8">
    <source>
        <dbReference type="Proteomes" id="UP001064971"/>
    </source>
</evidence>
<dbReference type="InterPro" id="IPR041490">
    <property type="entry name" value="KstR2_TetR_C"/>
</dbReference>
<evidence type="ECO:0000256" key="1">
    <source>
        <dbReference type="ARBA" id="ARBA00022491"/>
    </source>
</evidence>
<keyword evidence="2" id="KW-0805">Transcription regulation</keyword>
<dbReference type="Pfam" id="PF00440">
    <property type="entry name" value="TetR_N"/>
    <property type="match status" value="1"/>
</dbReference>
<dbReference type="Proteomes" id="UP001064971">
    <property type="component" value="Chromosome"/>
</dbReference>
<feature type="domain" description="HTH tetR-type" evidence="6">
    <location>
        <begin position="33"/>
        <end position="93"/>
    </location>
</feature>
<dbReference type="PROSITE" id="PS50977">
    <property type="entry name" value="HTH_TETR_2"/>
    <property type="match status" value="1"/>
</dbReference>
<dbReference type="PANTHER" id="PTHR30055:SF175">
    <property type="entry name" value="HTH-TYPE TRANSCRIPTIONAL REPRESSOR KSTR2"/>
    <property type="match status" value="1"/>
</dbReference>